<evidence type="ECO:0000313" key="1">
    <source>
        <dbReference type="EMBL" id="VDD23575.1"/>
    </source>
</evidence>
<dbReference type="AlphaFoldDB" id="A0A3P6DN27"/>
<proteinExistence type="predicted"/>
<accession>A0A3P6DN27</accession>
<organism evidence="1">
    <name type="scientific">Brassica oleracea</name>
    <name type="common">Wild cabbage</name>
    <dbReference type="NCBI Taxonomy" id="3712"/>
    <lineage>
        <taxon>Eukaryota</taxon>
        <taxon>Viridiplantae</taxon>
        <taxon>Streptophyta</taxon>
        <taxon>Embryophyta</taxon>
        <taxon>Tracheophyta</taxon>
        <taxon>Spermatophyta</taxon>
        <taxon>Magnoliopsida</taxon>
        <taxon>eudicotyledons</taxon>
        <taxon>Gunneridae</taxon>
        <taxon>Pentapetalae</taxon>
        <taxon>rosids</taxon>
        <taxon>malvids</taxon>
        <taxon>Brassicales</taxon>
        <taxon>Brassicaceae</taxon>
        <taxon>Brassiceae</taxon>
        <taxon>Brassica</taxon>
    </lineage>
</organism>
<name>A0A3P6DN27_BRAOL</name>
<gene>
    <name evidence="1" type="ORF">BOLC2T09551H</name>
</gene>
<dbReference type="EMBL" id="LR031874">
    <property type="protein sequence ID" value="VDD23575.1"/>
    <property type="molecule type" value="Genomic_DNA"/>
</dbReference>
<sequence>MTKVFFFDLKSGRCSFVVESRLLRFWEAKNVKRGGELMWMDLLMVDVNVSYSF</sequence>
<protein>
    <submittedName>
        <fullName evidence="1">Uncharacterized protein</fullName>
    </submittedName>
</protein>
<reference evidence="1" key="1">
    <citation type="submission" date="2018-11" db="EMBL/GenBank/DDBJ databases">
        <authorList>
            <consortium name="Genoscope - CEA"/>
            <person name="William W."/>
        </authorList>
    </citation>
    <scope>NUCLEOTIDE SEQUENCE</scope>
</reference>